<keyword evidence="1" id="KW-0472">Membrane</keyword>
<evidence type="ECO:0000256" key="1">
    <source>
        <dbReference type="SAM" id="Phobius"/>
    </source>
</evidence>
<reference evidence="3 4" key="1">
    <citation type="submission" date="2019-12" db="EMBL/GenBank/DDBJ databases">
        <title>Spirosoma sp. HMF4905 genome sequencing and assembly.</title>
        <authorList>
            <person name="Kang H."/>
            <person name="Cha I."/>
            <person name="Kim H."/>
            <person name="Joh K."/>
        </authorList>
    </citation>
    <scope>NUCLEOTIDE SEQUENCE [LARGE SCALE GENOMIC DNA]</scope>
    <source>
        <strain evidence="3 4">HMF4905</strain>
    </source>
</reference>
<feature type="domain" description="N-acetylmuramidase" evidence="2">
    <location>
        <begin position="20"/>
        <end position="166"/>
    </location>
</feature>
<evidence type="ECO:0000313" key="3">
    <source>
        <dbReference type="EMBL" id="MVM34982.1"/>
    </source>
</evidence>
<proteinExistence type="predicted"/>
<keyword evidence="1" id="KW-1133">Transmembrane helix</keyword>
<gene>
    <name evidence="3" type="ORF">GO755_33450</name>
</gene>
<dbReference type="Proteomes" id="UP000436006">
    <property type="component" value="Unassembled WGS sequence"/>
</dbReference>
<comment type="caution">
    <text evidence="3">The sequence shown here is derived from an EMBL/GenBank/DDBJ whole genome shotgun (WGS) entry which is preliminary data.</text>
</comment>
<keyword evidence="1" id="KW-0812">Transmembrane</keyword>
<sequence>MLSLTNNDLIQAAKELGTDVPTIRAVDEVESNGKGFDSAGQIVIRFESAKFKGYTGITITGSGNAAFNQAVLKNARAAMLSTSWGRYQIMGFNYEDCGYSSVEAFVAAMKTGELAQLNAFIAFVKANQIDDELRTHNWAGFAYRYNGAGYKANNYDGKLAAAYAKYRTQAFPVTNDPVTKQPWMDGSTVLALLALCLLGAAAYYAFDGKWSAMWAYTKTKFKQALT</sequence>
<evidence type="ECO:0000259" key="2">
    <source>
        <dbReference type="Pfam" id="PF11860"/>
    </source>
</evidence>
<protein>
    <submittedName>
        <fullName evidence="3">DUF3380 domain-containing protein</fullName>
    </submittedName>
</protein>
<dbReference type="AlphaFoldDB" id="A0A7K1SMF4"/>
<keyword evidence="4" id="KW-1185">Reference proteome</keyword>
<feature type="transmembrane region" description="Helical" evidence="1">
    <location>
        <begin position="189"/>
        <end position="206"/>
    </location>
</feature>
<organism evidence="3 4">
    <name type="scientific">Spirosoma arboris</name>
    <dbReference type="NCBI Taxonomy" id="2682092"/>
    <lineage>
        <taxon>Bacteria</taxon>
        <taxon>Pseudomonadati</taxon>
        <taxon>Bacteroidota</taxon>
        <taxon>Cytophagia</taxon>
        <taxon>Cytophagales</taxon>
        <taxon>Cytophagaceae</taxon>
        <taxon>Spirosoma</taxon>
    </lineage>
</organism>
<dbReference type="Pfam" id="PF11860">
    <property type="entry name" value="Muramidase"/>
    <property type="match status" value="1"/>
</dbReference>
<evidence type="ECO:0000313" key="4">
    <source>
        <dbReference type="Proteomes" id="UP000436006"/>
    </source>
</evidence>
<accession>A0A7K1SMF4</accession>
<dbReference type="InterPro" id="IPR024408">
    <property type="entry name" value="Muramidase"/>
</dbReference>
<dbReference type="EMBL" id="WPIN01000019">
    <property type="protein sequence ID" value="MVM34982.1"/>
    <property type="molecule type" value="Genomic_DNA"/>
</dbReference>
<dbReference type="RefSeq" id="WP_157589794.1">
    <property type="nucleotide sequence ID" value="NZ_WPIN01000019.1"/>
</dbReference>
<name>A0A7K1SMF4_9BACT</name>